<evidence type="ECO:0000259" key="1">
    <source>
        <dbReference type="Pfam" id="PF01370"/>
    </source>
</evidence>
<dbReference type="EMBL" id="SBIW01000012">
    <property type="protein sequence ID" value="RWY47927.1"/>
    <property type="molecule type" value="Genomic_DNA"/>
</dbReference>
<dbReference type="PANTHER" id="PTHR43245:SF13">
    <property type="entry name" value="UDP-D-APIOSE_UDP-D-XYLOSE SYNTHASE 2"/>
    <property type="match status" value="1"/>
</dbReference>
<feature type="domain" description="NAD-dependent epimerase/dehydratase" evidence="1">
    <location>
        <begin position="5"/>
        <end position="214"/>
    </location>
</feature>
<dbReference type="RefSeq" id="WP_128535821.1">
    <property type="nucleotide sequence ID" value="NZ_SBIW01000012.1"/>
</dbReference>
<comment type="caution">
    <text evidence="2">The sequence shown here is derived from an EMBL/GenBank/DDBJ whole genome shotgun (WGS) entry which is preliminary data.</text>
</comment>
<dbReference type="SUPFAM" id="SSF51735">
    <property type="entry name" value="NAD(P)-binding Rossmann-fold domains"/>
    <property type="match status" value="1"/>
</dbReference>
<proteinExistence type="predicted"/>
<evidence type="ECO:0000313" key="2">
    <source>
        <dbReference type="EMBL" id="RWY47927.1"/>
    </source>
</evidence>
<dbReference type="AlphaFoldDB" id="A0A444MIL0"/>
<dbReference type="InterPro" id="IPR050177">
    <property type="entry name" value="Lipid_A_modif_metabolic_enz"/>
</dbReference>
<accession>A0A444MIL0</accession>
<organism evidence="2 3">
    <name type="scientific">Mucilaginibacter gilvus</name>
    <dbReference type="NCBI Taxonomy" id="2305909"/>
    <lineage>
        <taxon>Bacteria</taxon>
        <taxon>Pseudomonadati</taxon>
        <taxon>Bacteroidota</taxon>
        <taxon>Sphingobacteriia</taxon>
        <taxon>Sphingobacteriales</taxon>
        <taxon>Sphingobacteriaceae</taxon>
        <taxon>Mucilaginibacter</taxon>
    </lineage>
</organism>
<gene>
    <name evidence="2" type="ORF">EPL05_20255</name>
</gene>
<evidence type="ECO:0000313" key="3">
    <source>
        <dbReference type="Proteomes" id="UP000286701"/>
    </source>
</evidence>
<dbReference type="Proteomes" id="UP000286701">
    <property type="component" value="Unassembled WGS sequence"/>
</dbReference>
<reference evidence="2 3" key="1">
    <citation type="submission" date="2019-01" db="EMBL/GenBank/DDBJ databases">
        <title>Mucilaginibacter antarcticum sp. nov., isolated from antarctic soil.</title>
        <authorList>
            <person name="Yan Y.-Q."/>
            <person name="Du Z.-J."/>
        </authorList>
    </citation>
    <scope>NUCLEOTIDE SEQUENCE [LARGE SCALE GENOMIC DNA]</scope>
    <source>
        <strain evidence="2 3">F01003</strain>
    </source>
</reference>
<protein>
    <submittedName>
        <fullName evidence="2">NAD-dependent epimerase/dehydratase family protein</fullName>
    </submittedName>
</protein>
<sequence>MIHTILGAGGPVANALTRQLESNNDTIRLVSRREIIAGKNTTWKKADLLTLTELSEASKGSTIIYLCAGIVYDAEVWKVQWPIIIKNVVAVAKENNARLIFFDNVYSYGLVDGPMTEDTPYNPNSEKGKVRVGVANVLMNEVKAGNLKASIARAPDFYGTDSTNSFFDMMVLAKYAKKEMAQWIGDANTKHSFIYIEDAGKAMFLLGQNPDTDNQVWHLPTTPALTGKQYIEMAAAIYKTKPSYFSLKKWMLWVIGKFMKVVAGTVEMYYQYDHDYIFDSSKFEKRFNFKPTSYAEGIKKMSETLYKSV</sequence>
<name>A0A444MIL0_9SPHI</name>
<dbReference type="PANTHER" id="PTHR43245">
    <property type="entry name" value="BIFUNCTIONAL POLYMYXIN RESISTANCE PROTEIN ARNA"/>
    <property type="match status" value="1"/>
</dbReference>
<dbReference type="InterPro" id="IPR001509">
    <property type="entry name" value="Epimerase_deHydtase"/>
</dbReference>
<dbReference type="OrthoDB" id="112777at2"/>
<dbReference type="InterPro" id="IPR036291">
    <property type="entry name" value="NAD(P)-bd_dom_sf"/>
</dbReference>
<dbReference type="Pfam" id="PF01370">
    <property type="entry name" value="Epimerase"/>
    <property type="match status" value="1"/>
</dbReference>
<dbReference type="Gene3D" id="3.40.50.720">
    <property type="entry name" value="NAD(P)-binding Rossmann-like Domain"/>
    <property type="match status" value="1"/>
</dbReference>
<keyword evidence="3" id="KW-1185">Reference proteome</keyword>